<dbReference type="Proteomes" id="UP000076335">
    <property type="component" value="Unassembled WGS sequence"/>
</dbReference>
<dbReference type="Pfam" id="PF13649">
    <property type="entry name" value="Methyltransf_25"/>
    <property type="match status" value="1"/>
</dbReference>
<comment type="caution">
    <text evidence="2">The sequence shown here is derived from an EMBL/GenBank/DDBJ whole genome shotgun (WGS) entry which is preliminary data.</text>
</comment>
<protein>
    <recommendedName>
        <fullName evidence="1">Methyltransferase domain-containing protein</fullName>
    </recommendedName>
</protein>
<evidence type="ECO:0000313" key="2">
    <source>
        <dbReference type="EMBL" id="KZB60475.1"/>
    </source>
</evidence>
<organism evidence="2 3">
    <name type="scientific">Thalassospira lucentensis</name>
    <dbReference type="NCBI Taxonomy" id="168935"/>
    <lineage>
        <taxon>Bacteria</taxon>
        <taxon>Pseudomonadati</taxon>
        <taxon>Pseudomonadota</taxon>
        <taxon>Alphaproteobacteria</taxon>
        <taxon>Rhodospirillales</taxon>
        <taxon>Thalassospiraceae</taxon>
        <taxon>Thalassospira</taxon>
    </lineage>
</organism>
<dbReference type="Gene3D" id="3.40.50.150">
    <property type="entry name" value="Vaccinia Virus protein VP39"/>
    <property type="match status" value="1"/>
</dbReference>
<dbReference type="EMBL" id="LPVY01000025">
    <property type="protein sequence ID" value="KZB60475.1"/>
    <property type="molecule type" value="Genomic_DNA"/>
</dbReference>
<dbReference type="InterPro" id="IPR029063">
    <property type="entry name" value="SAM-dependent_MTases_sf"/>
</dbReference>
<evidence type="ECO:0000313" key="3">
    <source>
        <dbReference type="Proteomes" id="UP000076335"/>
    </source>
</evidence>
<dbReference type="CDD" id="cd02440">
    <property type="entry name" value="AdoMet_MTases"/>
    <property type="match status" value="1"/>
</dbReference>
<dbReference type="AlphaFoldDB" id="A0A154KZZ8"/>
<feature type="domain" description="Methyltransferase" evidence="1">
    <location>
        <begin position="44"/>
        <end position="135"/>
    </location>
</feature>
<name>A0A154KZZ8_9PROT</name>
<dbReference type="InterPro" id="IPR041698">
    <property type="entry name" value="Methyltransf_25"/>
</dbReference>
<sequence>MSFSPEWEHLYASGAHHSVWPWSELISLIMRHARPHQSEAPVQVLEIGCGVGANIPLVQWFGGVFHGVDNSASALASIRQRYGDKIELAQADFCEDIPFIGPFDIVIDRGSLTHNFTSGIELSLDMVEKRLAPGGVYVGVHWFSTDCDDFKLGEPTEDPHVRKGYSRGDFAGVGQVHFADQACMEHLFSNFSIEVLDHVISEAVKPERQRLGWWNIVAKKKNT</sequence>
<evidence type="ECO:0000259" key="1">
    <source>
        <dbReference type="Pfam" id="PF13649"/>
    </source>
</evidence>
<reference evidence="2 3" key="1">
    <citation type="submission" date="2015-12" db="EMBL/GenBank/DDBJ databases">
        <title>Genome sequence of Thalassospira lucentensis MCCC 1A02072.</title>
        <authorList>
            <person name="Lu L."/>
            <person name="Lai Q."/>
            <person name="Shao Z."/>
            <person name="Qian P."/>
        </authorList>
    </citation>
    <scope>NUCLEOTIDE SEQUENCE [LARGE SCALE GENOMIC DNA]</scope>
    <source>
        <strain evidence="2 3">MCCC 1A02072</strain>
    </source>
</reference>
<gene>
    <name evidence="2" type="ORF">AUP42_07935</name>
</gene>
<dbReference type="SUPFAM" id="SSF53335">
    <property type="entry name" value="S-adenosyl-L-methionine-dependent methyltransferases"/>
    <property type="match status" value="1"/>
</dbReference>
<accession>A0A154KZZ8</accession>
<proteinExistence type="predicted"/>